<sequence length="393" mass="45294">MSFFVNQIFKIEPLEYNPNFHYPLITAYPIENLVTNPNPPPNRIAICSSCKCNQNRNYPPYLCQILPEINSVPLEKHKYLSPIFLYCSLDRTPGAYLNLSAESLFTNQTVYPPWFENSLTNAINWLKENNPYLHAYSRMIPLNLNTTNPFPSAVHVSDDETAPLFQYVQYLTTDPSNICSKAVLLLHMIDPLDKDPFWNDKIEKYFACPLNPVFNDITYKSYYELYEIKKASSITSQRILYYDQLGNTQILLQKENETAATSQVNINLNTTYIVGYRKTAYQINKAICTMIPVQENKFLISMRIQPGARVIFLNNSQHKDQIANSTMGIINDIDLRSELLYVSFCVEGAIINVSFSKYTDNFFINRIPSNSSIVKEYEQLEDIANKPLPLNRT</sequence>
<reference evidence="1 2" key="1">
    <citation type="submission" date="2021-06" db="EMBL/GenBank/DDBJ databases">
        <authorList>
            <person name="Kallberg Y."/>
            <person name="Tangrot J."/>
            <person name="Rosling A."/>
        </authorList>
    </citation>
    <scope>NUCLEOTIDE SEQUENCE [LARGE SCALE GENOMIC DNA]</scope>
    <source>
        <strain evidence="1 2">120-4 pot B 10/14</strain>
    </source>
</reference>
<dbReference type="EMBL" id="CAJVQB010011693">
    <property type="protein sequence ID" value="CAG8749746.1"/>
    <property type="molecule type" value="Genomic_DNA"/>
</dbReference>
<organism evidence="1 2">
    <name type="scientific">Gigaspora margarita</name>
    <dbReference type="NCBI Taxonomy" id="4874"/>
    <lineage>
        <taxon>Eukaryota</taxon>
        <taxon>Fungi</taxon>
        <taxon>Fungi incertae sedis</taxon>
        <taxon>Mucoromycota</taxon>
        <taxon>Glomeromycotina</taxon>
        <taxon>Glomeromycetes</taxon>
        <taxon>Diversisporales</taxon>
        <taxon>Gigasporaceae</taxon>
        <taxon>Gigaspora</taxon>
    </lineage>
</organism>
<protein>
    <submittedName>
        <fullName evidence="1">3259_t:CDS:1</fullName>
    </submittedName>
</protein>
<name>A0ABN7VAM3_GIGMA</name>
<gene>
    <name evidence="1" type="ORF">GMARGA_LOCUS16246</name>
</gene>
<proteinExistence type="predicted"/>
<accession>A0ABN7VAM3</accession>
<keyword evidence="2" id="KW-1185">Reference proteome</keyword>
<evidence type="ECO:0000313" key="2">
    <source>
        <dbReference type="Proteomes" id="UP000789901"/>
    </source>
</evidence>
<evidence type="ECO:0000313" key="1">
    <source>
        <dbReference type="EMBL" id="CAG8749746.1"/>
    </source>
</evidence>
<comment type="caution">
    <text evidence="1">The sequence shown here is derived from an EMBL/GenBank/DDBJ whole genome shotgun (WGS) entry which is preliminary data.</text>
</comment>
<dbReference type="Proteomes" id="UP000789901">
    <property type="component" value="Unassembled WGS sequence"/>
</dbReference>